<protein>
    <submittedName>
        <fullName evidence="1">Uncharacterized protein</fullName>
    </submittedName>
</protein>
<accession>A0AAD7YEK6</accession>
<reference evidence="1" key="1">
    <citation type="submission" date="2023-03" db="EMBL/GenBank/DDBJ databases">
        <title>Chromosome-level genomes of two armyworms, Mythimna separata and Mythimna loreyi, provide insights into the biosynthesis and reception of sex pheromones.</title>
        <authorList>
            <person name="Zhao H."/>
        </authorList>
    </citation>
    <scope>NUCLEOTIDE SEQUENCE</scope>
    <source>
        <strain evidence="1">BeijingLab</strain>
        <tissue evidence="1">Pupa</tissue>
    </source>
</reference>
<name>A0AAD7YEK6_MYTSE</name>
<proteinExistence type="predicted"/>
<keyword evidence="2" id="KW-1185">Reference proteome</keyword>
<sequence>MDNTMRIDFFVYQFLTNRYQPSFVELHFQLCDLINLDPVIGKVVLKALGGRKCPYPPGIYDMKNLSIPIVPRGFPFTKGRIYINVSITASGTMENVGQAHIDMEVKTANIKKKST</sequence>
<dbReference type="EMBL" id="JARGEI010000021">
    <property type="protein sequence ID" value="KAJ8712075.1"/>
    <property type="molecule type" value="Genomic_DNA"/>
</dbReference>
<evidence type="ECO:0000313" key="2">
    <source>
        <dbReference type="Proteomes" id="UP001231518"/>
    </source>
</evidence>
<gene>
    <name evidence="1" type="ORF">PYW07_004917</name>
</gene>
<dbReference type="Proteomes" id="UP001231518">
    <property type="component" value="Chromosome 17"/>
</dbReference>
<organism evidence="1 2">
    <name type="scientific">Mythimna separata</name>
    <name type="common">Oriental armyworm</name>
    <name type="synonym">Pseudaletia separata</name>
    <dbReference type="NCBI Taxonomy" id="271217"/>
    <lineage>
        <taxon>Eukaryota</taxon>
        <taxon>Metazoa</taxon>
        <taxon>Ecdysozoa</taxon>
        <taxon>Arthropoda</taxon>
        <taxon>Hexapoda</taxon>
        <taxon>Insecta</taxon>
        <taxon>Pterygota</taxon>
        <taxon>Neoptera</taxon>
        <taxon>Endopterygota</taxon>
        <taxon>Lepidoptera</taxon>
        <taxon>Glossata</taxon>
        <taxon>Ditrysia</taxon>
        <taxon>Noctuoidea</taxon>
        <taxon>Noctuidae</taxon>
        <taxon>Noctuinae</taxon>
        <taxon>Hadenini</taxon>
        <taxon>Mythimna</taxon>
    </lineage>
</organism>
<comment type="caution">
    <text evidence="1">The sequence shown here is derived from an EMBL/GenBank/DDBJ whole genome shotgun (WGS) entry which is preliminary data.</text>
</comment>
<evidence type="ECO:0000313" key="1">
    <source>
        <dbReference type="EMBL" id="KAJ8712075.1"/>
    </source>
</evidence>
<dbReference type="AlphaFoldDB" id="A0AAD7YEK6"/>